<proteinExistence type="inferred from homology"/>
<organism evidence="3 4">
    <name type="scientific">Lolliginicoccus lacisalsi</name>
    <dbReference type="NCBI Taxonomy" id="2742202"/>
    <lineage>
        <taxon>Bacteria</taxon>
        <taxon>Bacillati</taxon>
        <taxon>Actinomycetota</taxon>
        <taxon>Actinomycetes</taxon>
        <taxon>Mycobacteriales</taxon>
        <taxon>Hoyosellaceae</taxon>
        <taxon>Lolliginicoccus</taxon>
    </lineage>
</organism>
<evidence type="ECO:0000313" key="3">
    <source>
        <dbReference type="EMBL" id="MBD8504869.1"/>
    </source>
</evidence>
<dbReference type="CDD" id="cd08899">
    <property type="entry name" value="SRPBCC_CalC_Aha1-like_6"/>
    <property type="match status" value="1"/>
</dbReference>
<gene>
    <name evidence="3" type="ORF">HT102_00010</name>
</gene>
<dbReference type="AlphaFoldDB" id="A0A927J964"/>
<feature type="domain" description="Activator of Hsp90 ATPase homologue 1/2-like C-terminal" evidence="2">
    <location>
        <begin position="41"/>
        <end position="148"/>
    </location>
</feature>
<reference evidence="3" key="1">
    <citation type="submission" date="2020-09" db="EMBL/GenBank/DDBJ databases">
        <title>Hoyosella lacisalsi sp. nov., a halotolerant actinobacterium isolated from soil of Lake Gudzhirganskoe.</title>
        <authorList>
            <person name="Yang Q."/>
            <person name="Guo P.Y."/>
            <person name="Liu S.W."/>
            <person name="Li F.N."/>
            <person name="Sun C.H."/>
        </authorList>
    </citation>
    <scope>NUCLEOTIDE SEQUENCE</scope>
    <source>
        <strain evidence="3">G463</strain>
    </source>
</reference>
<evidence type="ECO:0000259" key="2">
    <source>
        <dbReference type="Pfam" id="PF08327"/>
    </source>
</evidence>
<name>A0A927J964_9ACTN</name>
<comment type="similarity">
    <text evidence="1">Belongs to the AHA1 family.</text>
</comment>
<comment type="caution">
    <text evidence="3">The sequence shown here is derived from an EMBL/GenBank/DDBJ whole genome shotgun (WGS) entry which is preliminary data.</text>
</comment>
<keyword evidence="4" id="KW-1185">Reference proteome</keyword>
<sequence length="216" mass="23041">MSMIPDPVATAGLVAREVRSGSRGDTPTRTVIARRTYSTDQADLWDALTNAERLPRWFLPISGELAIGGQYQLKGNAGGTIEQCEPPDSLSVTWEMGPQVSWLRVRLSPAGKGTELELEHEAPVDPEFWAQYGPGATGAGWDLALMGLGLHLASGEAIDPDVENAFSTSPEGVEFVRACASAWARAAIADGDDPDSAHAAAERTLAFYTTVPEDET</sequence>
<dbReference type="Pfam" id="PF08327">
    <property type="entry name" value="AHSA1"/>
    <property type="match status" value="1"/>
</dbReference>
<protein>
    <submittedName>
        <fullName evidence="3">SRPBCC family protein</fullName>
    </submittedName>
</protein>
<dbReference type="Proteomes" id="UP000642993">
    <property type="component" value="Unassembled WGS sequence"/>
</dbReference>
<dbReference type="InterPro" id="IPR013538">
    <property type="entry name" value="ASHA1/2-like_C"/>
</dbReference>
<dbReference type="RefSeq" id="WP_192037372.1">
    <property type="nucleotide sequence ID" value="NZ_JACYWE010000001.1"/>
</dbReference>
<dbReference type="InterPro" id="IPR023393">
    <property type="entry name" value="START-like_dom_sf"/>
</dbReference>
<dbReference type="SUPFAM" id="SSF55961">
    <property type="entry name" value="Bet v1-like"/>
    <property type="match status" value="1"/>
</dbReference>
<dbReference type="Gene3D" id="3.30.530.20">
    <property type="match status" value="1"/>
</dbReference>
<accession>A0A927J964</accession>
<evidence type="ECO:0000313" key="4">
    <source>
        <dbReference type="Proteomes" id="UP000642993"/>
    </source>
</evidence>
<evidence type="ECO:0000256" key="1">
    <source>
        <dbReference type="ARBA" id="ARBA00006817"/>
    </source>
</evidence>
<dbReference type="EMBL" id="JACYWE010000001">
    <property type="protein sequence ID" value="MBD8504869.1"/>
    <property type="molecule type" value="Genomic_DNA"/>
</dbReference>